<evidence type="ECO:0000313" key="2">
    <source>
        <dbReference type="Proteomes" id="UP000571084"/>
    </source>
</evidence>
<dbReference type="SUPFAM" id="SSF51182">
    <property type="entry name" value="RmlC-like cupins"/>
    <property type="match status" value="1"/>
</dbReference>
<proteinExistence type="predicted"/>
<gene>
    <name evidence="1" type="ORF">HNR39_002605</name>
</gene>
<dbReference type="InterPro" id="IPR011051">
    <property type="entry name" value="RmlC_Cupin_sf"/>
</dbReference>
<protein>
    <submittedName>
        <fullName evidence="1">Uncharacterized protein</fullName>
    </submittedName>
</protein>
<keyword evidence="2" id="KW-1185">Reference proteome</keyword>
<reference evidence="1 2" key="1">
    <citation type="submission" date="2020-08" db="EMBL/GenBank/DDBJ databases">
        <title>Genomic Encyclopedia of Type Strains, Phase IV (KMG-IV): sequencing the most valuable type-strain genomes for metagenomic binning, comparative biology and taxonomic classification.</title>
        <authorList>
            <person name="Goeker M."/>
        </authorList>
    </citation>
    <scope>NUCLEOTIDE SEQUENCE [LARGE SCALE GENOMIC DNA]</scope>
    <source>
        <strain evidence="1 2">DSM 23240</strain>
    </source>
</reference>
<evidence type="ECO:0000313" key="1">
    <source>
        <dbReference type="EMBL" id="MBB5200763.1"/>
    </source>
</evidence>
<dbReference type="Proteomes" id="UP000571084">
    <property type="component" value="Unassembled WGS sequence"/>
</dbReference>
<comment type="caution">
    <text evidence="1">The sequence shown here is derived from an EMBL/GenBank/DDBJ whole genome shotgun (WGS) entry which is preliminary data.</text>
</comment>
<dbReference type="EMBL" id="JACHHQ010000005">
    <property type="protein sequence ID" value="MBB5200763.1"/>
    <property type="molecule type" value="Genomic_DNA"/>
</dbReference>
<sequence>MKLTVTFNGFMRNKIVRLEESIRGLPQVELPVTHHFSKGLYARELFIPKGSVLVGKIHKEQNLNIISSGDISVLTDDGVMRLTAPSTIVSPPGTKRVGYAHEDTVWITIHATEETDLEKIERQVIAQTFQEFLDYTKSLKLEG</sequence>
<name>A0A840RSY7_9BURK</name>
<accession>A0A840RSY7</accession>
<organism evidence="1 2">
    <name type="scientific">Glaciimonas immobilis</name>
    <dbReference type="NCBI Taxonomy" id="728004"/>
    <lineage>
        <taxon>Bacteria</taxon>
        <taxon>Pseudomonadati</taxon>
        <taxon>Pseudomonadota</taxon>
        <taxon>Betaproteobacteria</taxon>
        <taxon>Burkholderiales</taxon>
        <taxon>Oxalobacteraceae</taxon>
        <taxon>Glaciimonas</taxon>
    </lineage>
</organism>
<dbReference type="AlphaFoldDB" id="A0A840RSY7"/>
<dbReference type="RefSeq" id="WP_168055780.1">
    <property type="nucleotide sequence ID" value="NZ_JAAOZT010000007.1"/>
</dbReference>